<evidence type="ECO:0000313" key="2">
    <source>
        <dbReference type="EMBL" id="GBC07200.1"/>
    </source>
</evidence>
<feature type="transmembrane region" description="Helical" evidence="1">
    <location>
        <begin position="20"/>
        <end position="38"/>
    </location>
</feature>
<accession>A0A2Z6SBS9</accession>
<proteinExistence type="predicted"/>
<keyword evidence="1" id="KW-0472">Membrane</keyword>
<dbReference type="EMBL" id="BEXD01004127">
    <property type="protein sequence ID" value="GBC07200.1"/>
    <property type="molecule type" value="Genomic_DNA"/>
</dbReference>
<protein>
    <submittedName>
        <fullName evidence="2">Uncharacterized protein</fullName>
    </submittedName>
</protein>
<dbReference type="Proteomes" id="UP000615446">
    <property type="component" value="Unassembled WGS sequence"/>
</dbReference>
<feature type="transmembrane region" description="Helical" evidence="1">
    <location>
        <begin position="455"/>
        <end position="478"/>
    </location>
</feature>
<feature type="transmembrane region" description="Helical" evidence="1">
    <location>
        <begin position="58"/>
        <end position="79"/>
    </location>
</feature>
<keyword evidence="4" id="KW-1185">Reference proteome</keyword>
<sequence length="545" mass="61017">MTTRNLQDVPLATWQWRDSLIRLSLIAIIFTWGFLLEACGGQPNYSPELQYLMNFGSFIVAIILGALAQSSLAHIFAYVQGYFLLKSHGIPLHAITSGEQTPARILSACLVIYKSKKNDTGDKKQKFYHIFLYTSTLIVYFASVGIGGFAASKLGTPYVYYSSPIKWVQVPTIPNDELRASLNNAFLPNDFFGPITSTQFDSISHWVQEADINENEVAFLPVTYDNLGDAINNGNITNSLKKWKVEADYYNVNLQYLTAQCNVDPNPPCNTDQLMVTTTIDTKVNKENKTITWDICDLPNDKGSIQFVCSIILKEGIFPSMTIVAPENLPRDEQLAEILLRKNEMKDLNDLKDEMFATMENAIARPTYDINKDLITTTVFSRLISLWDCEVGNVTCAQKLGTKAVIQFFGARLQTANILYPSDNLINVDEWIEKSTSTGTLTATHKVCIGGRNPILTIGLMIFIPLIMTIVELLPLLFGNKAWWLASDIGFKHIALLRSTANSNINLPECTNRPDEITNSQAVVRFNTKPKNGYFGLEELEEVQP</sequence>
<evidence type="ECO:0000313" key="4">
    <source>
        <dbReference type="Proteomes" id="UP000247702"/>
    </source>
</evidence>
<dbReference type="OrthoDB" id="2353529at2759"/>
<name>A0A2Z6SBS9_9GLOM</name>
<feature type="transmembrane region" description="Helical" evidence="1">
    <location>
        <begin position="130"/>
        <end position="151"/>
    </location>
</feature>
<dbReference type="Proteomes" id="UP000247702">
    <property type="component" value="Unassembled WGS sequence"/>
</dbReference>
<reference evidence="2 4" key="1">
    <citation type="submission" date="2017-11" db="EMBL/GenBank/DDBJ databases">
        <title>The genome of Rhizophagus clarus HR1 reveals common genetic basis of auxotrophy among arbuscular mycorrhizal fungi.</title>
        <authorList>
            <person name="Kobayashi Y."/>
        </authorList>
    </citation>
    <scope>NUCLEOTIDE SEQUENCE [LARGE SCALE GENOMIC DNA]</scope>
    <source>
        <strain evidence="2 4">HR1</strain>
    </source>
</reference>
<dbReference type="EMBL" id="BLAL01000239">
    <property type="protein sequence ID" value="GES94853.1"/>
    <property type="molecule type" value="Genomic_DNA"/>
</dbReference>
<gene>
    <name evidence="3" type="ORF">RCL2_002155300</name>
    <name evidence="2" type="ORF">RclHR1_07300002</name>
</gene>
<reference evidence="3" key="2">
    <citation type="submission" date="2019-10" db="EMBL/GenBank/DDBJ databases">
        <title>Conservation and host-specific expression of non-tandemly repeated heterogenous ribosome RNA gene in arbuscular mycorrhizal fungi.</title>
        <authorList>
            <person name="Maeda T."/>
            <person name="Kobayashi Y."/>
            <person name="Nakagawa T."/>
            <person name="Ezawa T."/>
            <person name="Yamaguchi K."/>
            <person name="Bino T."/>
            <person name="Nishimoto Y."/>
            <person name="Shigenobu S."/>
            <person name="Kawaguchi M."/>
        </authorList>
    </citation>
    <scope>NUCLEOTIDE SEQUENCE</scope>
    <source>
        <strain evidence="3">HR1</strain>
    </source>
</reference>
<keyword evidence="1" id="KW-1133">Transmembrane helix</keyword>
<dbReference type="AlphaFoldDB" id="A0A2Z6SBS9"/>
<comment type="caution">
    <text evidence="2">The sequence shown here is derived from an EMBL/GenBank/DDBJ whole genome shotgun (WGS) entry which is preliminary data.</text>
</comment>
<evidence type="ECO:0000313" key="3">
    <source>
        <dbReference type="EMBL" id="GES94853.1"/>
    </source>
</evidence>
<evidence type="ECO:0000256" key="1">
    <source>
        <dbReference type="SAM" id="Phobius"/>
    </source>
</evidence>
<keyword evidence="1" id="KW-0812">Transmembrane</keyword>
<organism evidence="2 4">
    <name type="scientific">Rhizophagus clarus</name>
    <dbReference type="NCBI Taxonomy" id="94130"/>
    <lineage>
        <taxon>Eukaryota</taxon>
        <taxon>Fungi</taxon>
        <taxon>Fungi incertae sedis</taxon>
        <taxon>Mucoromycota</taxon>
        <taxon>Glomeromycotina</taxon>
        <taxon>Glomeromycetes</taxon>
        <taxon>Glomerales</taxon>
        <taxon>Glomeraceae</taxon>
        <taxon>Rhizophagus</taxon>
    </lineage>
</organism>